<dbReference type="Proteomes" id="UP000024635">
    <property type="component" value="Unassembled WGS sequence"/>
</dbReference>
<dbReference type="EMBL" id="JARK01001642">
    <property type="protein sequence ID" value="EYB84968.1"/>
    <property type="molecule type" value="Genomic_DNA"/>
</dbReference>
<proteinExistence type="predicted"/>
<keyword evidence="1" id="KW-0812">Transmembrane</keyword>
<keyword evidence="3" id="KW-1185">Reference proteome</keyword>
<sequence>MPVDHPRITEQGQPSLPHRIIYAARLTSCMLLLLGCVFYRFPCVFIFITESSEGLSDTYHPRASGPGRIACGKQLFLDLSHGGRFAFALRQSIRC</sequence>
<keyword evidence="1" id="KW-1133">Transmembrane helix</keyword>
<evidence type="ECO:0000256" key="1">
    <source>
        <dbReference type="SAM" id="Phobius"/>
    </source>
</evidence>
<keyword evidence="1" id="KW-0472">Membrane</keyword>
<dbReference type="AlphaFoldDB" id="A0A016S2U9"/>
<accession>A0A016S2U9</accession>
<comment type="caution">
    <text evidence="2">The sequence shown here is derived from an EMBL/GenBank/DDBJ whole genome shotgun (WGS) entry which is preliminary data.</text>
</comment>
<evidence type="ECO:0000313" key="2">
    <source>
        <dbReference type="EMBL" id="EYB84968.1"/>
    </source>
</evidence>
<reference evidence="3" key="1">
    <citation type="journal article" date="2015" name="Nat. Genet.">
        <title>The genome and transcriptome of the zoonotic hookworm Ancylostoma ceylanicum identify infection-specific gene families.</title>
        <authorList>
            <person name="Schwarz E.M."/>
            <person name="Hu Y."/>
            <person name="Antoshechkin I."/>
            <person name="Miller M.M."/>
            <person name="Sternberg P.W."/>
            <person name="Aroian R.V."/>
        </authorList>
    </citation>
    <scope>NUCLEOTIDE SEQUENCE</scope>
    <source>
        <strain evidence="3">HY135</strain>
    </source>
</reference>
<name>A0A016S2U9_9BILA</name>
<organism evidence="2 3">
    <name type="scientific">Ancylostoma ceylanicum</name>
    <dbReference type="NCBI Taxonomy" id="53326"/>
    <lineage>
        <taxon>Eukaryota</taxon>
        <taxon>Metazoa</taxon>
        <taxon>Ecdysozoa</taxon>
        <taxon>Nematoda</taxon>
        <taxon>Chromadorea</taxon>
        <taxon>Rhabditida</taxon>
        <taxon>Rhabditina</taxon>
        <taxon>Rhabditomorpha</taxon>
        <taxon>Strongyloidea</taxon>
        <taxon>Ancylostomatidae</taxon>
        <taxon>Ancylostomatinae</taxon>
        <taxon>Ancylostoma</taxon>
    </lineage>
</organism>
<protein>
    <submittedName>
        <fullName evidence="2">Uncharacterized protein</fullName>
    </submittedName>
</protein>
<feature type="transmembrane region" description="Helical" evidence="1">
    <location>
        <begin position="20"/>
        <end position="41"/>
    </location>
</feature>
<evidence type="ECO:0000313" key="3">
    <source>
        <dbReference type="Proteomes" id="UP000024635"/>
    </source>
</evidence>
<gene>
    <name evidence="2" type="primary">Acey_s0306.g1980</name>
    <name evidence="2" type="ORF">Y032_0306g1980</name>
</gene>